<evidence type="ECO:0000313" key="1">
    <source>
        <dbReference type="EMBL" id="URW77098.1"/>
    </source>
</evidence>
<dbReference type="Gene3D" id="1.25.40.380">
    <property type="entry name" value="Protein of unknown function DUF1810"/>
    <property type="match status" value="1"/>
</dbReference>
<reference evidence="1" key="1">
    <citation type="submission" date="2022-05" db="EMBL/GenBank/DDBJ databases">
        <title>Sphingomonas sp. strain RMG20 Genome sequencing and assembly.</title>
        <authorList>
            <person name="Kim I."/>
        </authorList>
    </citation>
    <scope>NUCLEOTIDE SEQUENCE</scope>
    <source>
        <strain evidence="1">RMG20</strain>
    </source>
</reference>
<organism evidence="1 2">
    <name type="scientific">Sphingomonas donggukensis</name>
    <dbReference type="NCBI Taxonomy" id="2949093"/>
    <lineage>
        <taxon>Bacteria</taxon>
        <taxon>Pseudomonadati</taxon>
        <taxon>Pseudomonadota</taxon>
        <taxon>Alphaproteobacteria</taxon>
        <taxon>Sphingomonadales</taxon>
        <taxon>Sphingomonadaceae</taxon>
        <taxon>Sphingomonas</taxon>
    </lineage>
</organism>
<gene>
    <name evidence="1" type="ORF">M9980_01355</name>
</gene>
<dbReference type="EMBL" id="CP098401">
    <property type="protein sequence ID" value="URW77098.1"/>
    <property type="molecule type" value="Genomic_DNA"/>
</dbReference>
<dbReference type="InterPro" id="IPR036287">
    <property type="entry name" value="Rv1873-like_sf"/>
</dbReference>
<dbReference type="RefSeq" id="WP_250755020.1">
    <property type="nucleotide sequence ID" value="NZ_CP098401.1"/>
</dbReference>
<dbReference type="InterPro" id="IPR014937">
    <property type="entry name" value="DUF1810"/>
</dbReference>
<keyword evidence="2" id="KW-1185">Reference proteome</keyword>
<dbReference type="Proteomes" id="UP001055580">
    <property type="component" value="Chromosome"/>
</dbReference>
<dbReference type="PIRSF" id="PIRSF008546">
    <property type="entry name" value="UCP008546"/>
    <property type="match status" value="1"/>
</dbReference>
<dbReference type="SUPFAM" id="SSF140736">
    <property type="entry name" value="Rv1873-like"/>
    <property type="match status" value="1"/>
</dbReference>
<accession>A0ABY4U3G6</accession>
<proteinExistence type="predicted"/>
<sequence>MTDRYDLERYVAAQENDYRAALAEIGRGAKRSHWMWYIFPQLAGLGSSAMSRRYAIHSLDEAHAYLAHPALGPRLRECVSALQDLTGTTAEEVFGAIDATKLRSSLTLFLEAGGEPLFRAALDRWFSGQLDEATLDRLYRRRALTAD</sequence>
<dbReference type="Pfam" id="PF08837">
    <property type="entry name" value="DUF1810"/>
    <property type="match status" value="1"/>
</dbReference>
<protein>
    <submittedName>
        <fullName evidence="1">DUF1810 domain-containing protein</fullName>
    </submittedName>
</protein>
<evidence type="ECO:0000313" key="2">
    <source>
        <dbReference type="Proteomes" id="UP001055580"/>
    </source>
</evidence>
<name>A0ABY4U3G6_9SPHN</name>